<proteinExistence type="predicted"/>
<sequence length="526" mass="58240">MKKINRFIHVLLVAVVGFVGCYEDKGSYDYTSWTDFISITGIEIPGSSYGRVTLSEGEVLRINPIVEYKAGVKPEDFEFHWVMGGDTIASTLNLAWTITPTNVELLSGEAYFWLAIGNKNTGETWKCYATSNDGYYMVKVKITPTAMPLIGVMVYEKADGTLEWGSIQGSNPAQPQNFTTILTDMYNRYNPSRTIQGPFVGATLDVSQLSVYTNAAPDYGVMIQTTNTGGFPFGNYMGTIQDQTFTSVPTAAINAKHGYYNSMQEILIGNELFMLPMTSSYPYQLLDPNSTGNESGVAQVIGALPYTRNAHVTLQRMTNGDVYYYNYSEARGYMRQAVSDGNGGTLNVDEIVGLFREPTAINASEQNLRFFVIGRKGAIYTMYIYSFVQYTATPHVIEFKQAKDVTAWAGGMNKDAIWFTSVVPVGWNYAYIAKGKDLWRFSYEGLETPTVVKSFADDIVEVVPVPKASLIGGDEELYTAVFTYNTGAKTSSMYTVNIRTEDVAEYSSCVGAVPGKVLMYIPYFSN</sequence>
<accession>A0ABR7CXE7</accession>
<evidence type="ECO:0000313" key="2">
    <source>
        <dbReference type="Proteomes" id="UP000646484"/>
    </source>
</evidence>
<name>A0ABR7CXE7_9BACT</name>
<dbReference type="EMBL" id="JACOOH010000002">
    <property type="protein sequence ID" value="MBC5620348.1"/>
    <property type="molecule type" value="Genomic_DNA"/>
</dbReference>
<reference evidence="1 2" key="1">
    <citation type="submission" date="2020-08" db="EMBL/GenBank/DDBJ databases">
        <title>Genome public.</title>
        <authorList>
            <person name="Liu C."/>
            <person name="Sun Q."/>
        </authorList>
    </citation>
    <scope>NUCLEOTIDE SEQUENCE [LARGE SCALE GENOMIC DNA]</scope>
    <source>
        <strain evidence="1 2">NSJ-56</strain>
    </source>
</reference>
<evidence type="ECO:0008006" key="3">
    <source>
        <dbReference type="Google" id="ProtNLM"/>
    </source>
</evidence>
<organism evidence="1 2">
    <name type="scientific">Butyricimonas hominis</name>
    <dbReference type="NCBI Taxonomy" id="2763032"/>
    <lineage>
        <taxon>Bacteria</taxon>
        <taxon>Pseudomonadati</taxon>
        <taxon>Bacteroidota</taxon>
        <taxon>Bacteroidia</taxon>
        <taxon>Bacteroidales</taxon>
        <taxon>Odoribacteraceae</taxon>
        <taxon>Butyricimonas</taxon>
    </lineage>
</organism>
<comment type="caution">
    <text evidence="1">The sequence shown here is derived from an EMBL/GenBank/DDBJ whole genome shotgun (WGS) entry which is preliminary data.</text>
</comment>
<dbReference type="RefSeq" id="WP_099292123.1">
    <property type="nucleotide sequence ID" value="NZ_JACOOH010000002.1"/>
</dbReference>
<evidence type="ECO:0000313" key="1">
    <source>
        <dbReference type="EMBL" id="MBC5620348.1"/>
    </source>
</evidence>
<protein>
    <recommendedName>
        <fullName evidence="3">PKD-like family protein</fullName>
    </recommendedName>
</protein>
<keyword evidence="2" id="KW-1185">Reference proteome</keyword>
<gene>
    <name evidence="1" type="ORF">H8S64_04485</name>
</gene>
<dbReference type="PROSITE" id="PS51257">
    <property type="entry name" value="PROKAR_LIPOPROTEIN"/>
    <property type="match status" value="1"/>
</dbReference>
<dbReference type="Proteomes" id="UP000646484">
    <property type="component" value="Unassembled WGS sequence"/>
</dbReference>